<dbReference type="AlphaFoldDB" id="A0A7S3YS38"/>
<dbReference type="SUPFAM" id="SSF52161">
    <property type="entry name" value="Ribosomal protein L13"/>
    <property type="match status" value="1"/>
</dbReference>
<dbReference type="PANTHER" id="PTHR11545:SF2">
    <property type="entry name" value="LARGE RIBOSOMAL SUBUNIT PROTEIN UL13M"/>
    <property type="match status" value="1"/>
</dbReference>
<dbReference type="HAMAP" id="MF_01366">
    <property type="entry name" value="Ribosomal_uL13"/>
    <property type="match status" value="1"/>
</dbReference>
<dbReference type="GO" id="GO:1990904">
    <property type="term" value="C:ribonucleoprotein complex"/>
    <property type="evidence" value="ECO:0007669"/>
    <property type="project" value="UniProtKB-KW"/>
</dbReference>
<protein>
    <recommendedName>
        <fullName evidence="7">Ribosomal protein L13</fullName>
    </recommendedName>
</protein>
<accession>A0A7S3YS38</accession>
<keyword evidence="2 4" id="KW-0689">Ribosomal protein</keyword>
<dbReference type="InterPro" id="IPR005823">
    <property type="entry name" value="Ribosomal_uL13_bac-type"/>
</dbReference>
<dbReference type="GO" id="GO:0003735">
    <property type="term" value="F:structural constituent of ribosome"/>
    <property type="evidence" value="ECO:0007669"/>
    <property type="project" value="InterPro"/>
</dbReference>
<dbReference type="PROSITE" id="PS00783">
    <property type="entry name" value="RIBOSOMAL_L13"/>
    <property type="match status" value="1"/>
</dbReference>
<dbReference type="GO" id="GO:0017148">
    <property type="term" value="P:negative regulation of translation"/>
    <property type="evidence" value="ECO:0007669"/>
    <property type="project" value="TreeGrafter"/>
</dbReference>
<keyword evidence="5" id="KW-0472">Membrane</keyword>
<feature type="transmembrane region" description="Helical" evidence="5">
    <location>
        <begin position="21"/>
        <end position="42"/>
    </location>
</feature>
<dbReference type="GO" id="GO:0005840">
    <property type="term" value="C:ribosome"/>
    <property type="evidence" value="ECO:0007669"/>
    <property type="project" value="UniProtKB-KW"/>
</dbReference>
<dbReference type="GO" id="GO:0003729">
    <property type="term" value="F:mRNA binding"/>
    <property type="evidence" value="ECO:0007669"/>
    <property type="project" value="TreeGrafter"/>
</dbReference>
<dbReference type="GO" id="GO:0006412">
    <property type="term" value="P:translation"/>
    <property type="evidence" value="ECO:0007669"/>
    <property type="project" value="InterPro"/>
</dbReference>
<name>A0A7S3YS38_9EUKA</name>
<evidence type="ECO:0000256" key="5">
    <source>
        <dbReference type="SAM" id="Phobius"/>
    </source>
</evidence>
<keyword evidence="5" id="KW-0812">Transmembrane</keyword>
<dbReference type="InterPro" id="IPR036899">
    <property type="entry name" value="Ribosomal_uL13_sf"/>
</dbReference>
<dbReference type="EMBL" id="HBIV01016247">
    <property type="protein sequence ID" value="CAE0660234.1"/>
    <property type="molecule type" value="Transcribed_RNA"/>
</dbReference>
<comment type="similarity">
    <text evidence="1 4">Belongs to the universal ribosomal protein uL13 family.</text>
</comment>
<dbReference type="Pfam" id="PF00572">
    <property type="entry name" value="Ribosomal_L13"/>
    <property type="match status" value="1"/>
</dbReference>
<evidence type="ECO:0008006" key="7">
    <source>
        <dbReference type="Google" id="ProtNLM"/>
    </source>
</evidence>
<organism evidence="6">
    <name type="scientific">Lotharella globosa</name>
    <dbReference type="NCBI Taxonomy" id="91324"/>
    <lineage>
        <taxon>Eukaryota</taxon>
        <taxon>Sar</taxon>
        <taxon>Rhizaria</taxon>
        <taxon>Cercozoa</taxon>
        <taxon>Chlorarachniophyceae</taxon>
        <taxon>Lotharella</taxon>
    </lineage>
</organism>
<proteinExistence type="inferred from homology"/>
<evidence type="ECO:0000313" key="6">
    <source>
        <dbReference type="EMBL" id="CAE0660234.1"/>
    </source>
</evidence>
<reference evidence="6" key="1">
    <citation type="submission" date="2021-01" db="EMBL/GenBank/DDBJ databases">
        <authorList>
            <person name="Corre E."/>
            <person name="Pelletier E."/>
            <person name="Niang G."/>
            <person name="Scheremetjew M."/>
            <person name="Finn R."/>
            <person name="Kale V."/>
            <person name="Holt S."/>
            <person name="Cochrane G."/>
            <person name="Meng A."/>
            <person name="Brown T."/>
            <person name="Cohen L."/>
        </authorList>
    </citation>
    <scope>NUCLEOTIDE SEQUENCE</scope>
    <source>
        <strain evidence="6">CCCM811</strain>
    </source>
</reference>
<gene>
    <name evidence="6" type="ORF">LGLO00237_LOCUS11815</name>
</gene>
<evidence type="ECO:0000256" key="3">
    <source>
        <dbReference type="ARBA" id="ARBA00023274"/>
    </source>
</evidence>
<evidence type="ECO:0000256" key="2">
    <source>
        <dbReference type="ARBA" id="ARBA00022980"/>
    </source>
</evidence>
<evidence type="ECO:0000256" key="1">
    <source>
        <dbReference type="ARBA" id="ARBA00006227"/>
    </source>
</evidence>
<dbReference type="NCBIfam" id="TIGR01066">
    <property type="entry name" value="rplM_bact"/>
    <property type="match status" value="1"/>
</dbReference>
<dbReference type="PANTHER" id="PTHR11545">
    <property type="entry name" value="RIBOSOMAL PROTEIN L13"/>
    <property type="match status" value="1"/>
</dbReference>
<evidence type="ECO:0000256" key="4">
    <source>
        <dbReference type="RuleBase" id="RU003877"/>
    </source>
</evidence>
<dbReference type="InterPro" id="IPR023563">
    <property type="entry name" value="Ribosomal_uL13_CS"/>
</dbReference>
<dbReference type="Gene3D" id="3.90.1180.10">
    <property type="entry name" value="Ribosomal protein L13"/>
    <property type="match status" value="1"/>
</dbReference>
<keyword evidence="5" id="KW-1133">Transmembrane helix</keyword>
<dbReference type="CDD" id="cd00392">
    <property type="entry name" value="Ribosomal_L13"/>
    <property type="match status" value="1"/>
</dbReference>
<sequence>MFSAAEYKEISTSTRRRATSAMAIAAIVGVIGLGAVASGSLLGSTLAVRGRAAVAPAFAPTMDRRVACNAQGNFKRKTRKTIEKIDMPSDITVLGPDPLQRKMYYPKLQDAKGAKETWFILDAEDQVLGRLATLAATLVMGKTNPLFQNSMNMGAHVVIINADKVRVTGRKFTDKLYKRHATGRPGSMKTESFRDLQQRIPERIIEKAVRGMLPHTRLGREQYKQLHIYAGSDNPHASQKPVDVTYKISSPAKKSYLKDRETVSS</sequence>
<dbReference type="InterPro" id="IPR005822">
    <property type="entry name" value="Ribosomal_uL13"/>
</dbReference>
<keyword evidence="3 4" id="KW-0687">Ribonucleoprotein</keyword>